<comment type="caution">
    <text evidence="2">The sequence shown here is derived from an EMBL/GenBank/DDBJ whole genome shotgun (WGS) entry which is preliminary data.</text>
</comment>
<dbReference type="SUPFAM" id="SSF82057">
    <property type="entry name" value="Prokaryotic SH3-related domain"/>
    <property type="match status" value="1"/>
</dbReference>
<name>A0ABN1LRS3_9ALTE</name>
<dbReference type="PANTHER" id="PTHR30305:SF3">
    <property type="entry name" value="PROTEIN YJDM"/>
    <property type="match status" value="1"/>
</dbReference>
<dbReference type="Proteomes" id="UP001500359">
    <property type="component" value="Unassembled WGS sequence"/>
</dbReference>
<dbReference type="PANTHER" id="PTHR30305">
    <property type="entry name" value="PROTEIN YJDM-RELATED"/>
    <property type="match status" value="1"/>
</dbReference>
<evidence type="ECO:0000259" key="1">
    <source>
        <dbReference type="SMART" id="SM00782"/>
    </source>
</evidence>
<evidence type="ECO:0000313" key="3">
    <source>
        <dbReference type="Proteomes" id="UP001500359"/>
    </source>
</evidence>
<evidence type="ECO:0000313" key="2">
    <source>
        <dbReference type="EMBL" id="GAA0859508.1"/>
    </source>
</evidence>
<dbReference type="EMBL" id="BAAAFD010000012">
    <property type="protein sequence ID" value="GAA0859508.1"/>
    <property type="molecule type" value="Genomic_DNA"/>
</dbReference>
<accession>A0ABN1LRS3</accession>
<keyword evidence="3" id="KW-1185">Reference proteome</keyword>
<sequence>MDNSAAISLKFTGVIMSIEQSLLARSNRACELCTSSESLSVYEVPPAENHADKCIMVCSTCAAQLNGEAEIDANHWRCLNDSMWSTTPAVQIVAWRMLKKLSSEGWPQDLLDMMYLDEDMQKWAEVGMVDTSNEPTLDCNGVALQTGDTVTLVKDLNVKGANFTAKRGTPVRGISLSSNPEHIEGKVNGQRIVIISAYTKKS</sequence>
<dbReference type="Gene3D" id="2.30.30.40">
    <property type="entry name" value="SH3 Domains"/>
    <property type="match status" value="1"/>
</dbReference>
<dbReference type="InterPro" id="IPR013988">
    <property type="entry name" value="YjdM_C"/>
</dbReference>
<protein>
    <submittedName>
        <fullName evidence="2">Alkylphosphonate utilization protein</fullName>
    </submittedName>
</protein>
<organism evidence="2 3">
    <name type="scientific">Aliiglaciecola litoralis</name>
    <dbReference type="NCBI Taxonomy" id="582857"/>
    <lineage>
        <taxon>Bacteria</taxon>
        <taxon>Pseudomonadati</taxon>
        <taxon>Pseudomonadota</taxon>
        <taxon>Gammaproteobacteria</taxon>
        <taxon>Alteromonadales</taxon>
        <taxon>Alteromonadaceae</taxon>
        <taxon>Aliiglaciecola</taxon>
    </lineage>
</organism>
<dbReference type="InterPro" id="IPR013991">
    <property type="entry name" value="PhnaA_N_proteobac"/>
</dbReference>
<feature type="domain" description="PhnA protein N-terminal proteobacterial" evidence="1">
    <location>
        <begin position="21"/>
        <end position="66"/>
    </location>
</feature>
<dbReference type="Pfam" id="PF03831">
    <property type="entry name" value="YjdM"/>
    <property type="match status" value="1"/>
</dbReference>
<proteinExistence type="predicted"/>
<gene>
    <name evidence="2" type="ORF">GCM10009114_33220</name>
</gene>
<dbReference type="SMART" id="SM00782">
    <property type="entry name" value="PhnA_Zn_Ribbon"/>
    <property type="match status" value="1"/>
</dbReference>
<reference evidence="2 3" key="1">
    <citation type="journal article" date="2019" name="Int. J. Syst. Evol. Microbiol.">
        <title>The Global Catalogue of Microorganisms (GCM) 10K type strain sequencing project: providing services to taxonomists for standard genome sequencing and annotation.</title>
        <authorList>
            <consortium name="The Broad Institute Genomics Platform"/>
            <consortium name="The Broad Institute Genome Sequencing Center for Infectious Disease"/>
            <person name="Wu L."/>
            <person name="Ma J."/>
        </authorList>
    </citation>
    <scope>NUCLEOTIDE SEQUENCE [LARGE SCALE GENOMIC DNA]</scope>
    <source>
        <strain evidence="2 3">JCM 15896</strain>
    </source>
</reference>